<gene>
    <name evidence="1" type="ORF">CISIN_1g0447221mg</name>
</gene>
<evidence type="ECO:0000313" key="2">
    <source>
        <dbReference type="Proteomes" id="UP000027120"/>
    </source>
</evidence>
<organism evidence="1 2">
    <name type="scientific">Citrus sinensis</name>
    <name type="common">Sweet orange</name>
    <name type="synonym">Citrus aurantium var. sinensis</name>
    <dbReference type="NCBI Taxonomy" id="2711"/>
    <lineage>
        <taxon>Eukaryota</taxon>
        <taxon>Viridiplantae</taxon>
        <taxon>Streptophyta</taxon>
        <taxon>Embryophyta</taxon>
        <taxon>Tracheophyta</taxon>
        <taxon>Spermatophyta</taxon>
        <taxon>Magnoliopsida</taxon>
        <taxon>eudicotyledons</taxon>
        <taxon>Gunneridae</taxon>
        <taxon>Pentapetalae</taxon>
        <taxon>rosids</taxon>
        <taxon>malvids</taxon>
        <taxon>Sapindales</taxon>
        <taxon>Rutaceae</taxon>
        <taxon>Aurantioideae</taxon>
        <taxon>Citrus</taxon>
    </lineage>
</organism>
<feature type="non-terminal residue" evidence="1">
    <location>
        <position position="1"/>
    </location>
</feature>
<protein>
    <recommendedName>
        <fullName evidence="3">MYB-CC type transcription factor LHEQLE-containing domain-containing protein</fullName>
    </recommendedName>
</protein>
<dbReference type="EMBL" id="KK785089">
    <property type="protein sequence ID" value="KDO50155.1"/>
    <property type="molecule type" value="Genomic_DNA"/>
</dbReference>
<dbReference type="AlphaFoldDB" id="A0A067E8G4"/>
<accession>A0A067E8G4</accession>
<name>A0A067E8G4_CITSI</name>
<keyword evidence="2" id="KW-1185">Reference proteome</keyword>
<sequence>MQMNLQKLIEDQGKQVKMMLEKQLKSNQK</sequence>
<proteinExistence type="predicted"/>
<evidence type="ECO:0008006" key="3">
    <source>
        <dbReference type="Google" id="ProtNLM"/>
    </source>
</evidence>
<dbReference type="Proteomes" id="UP000027120">
    <property type="component" value="Unassembled WGS sequence"/>
</dbReference>
<reference evidence="1 2" key="1">
    <citation type="submission" date="2014-04" db="EMBL/GenBank/DDBJ databases">
        <authorList>
            <consortium name="International Citrus Genome Consortium"/>
            <person name="Gmitter F."/>
            <person name="Chen C."/>
            <person name="Farmerie W."/>
            <person name="Harkins T."/>
            <person name="Desany B."/>
            <person name="Mohiuddin M."/>
            <person name="Kodira C."/>
            <person name="Borodovsky M."/>
            <person name="Lomsadze A."/>
            <person name="Burns P."/>
            <person name="Jenkins J."/>
            <person name="Prochnik S."/>
            <person name="Shu S."/>
            <person name="Chapman J."/>
            <person name="Pitluck S."/>
            <person name="Schmutz J."/>
            <person name="Rokhsar D."/>
        </authorList>
    </citation>
    <scope>NUCLEOTIDE SEQUENCE</scope>
</reference>
<evidence type="ECO:0000313" key="1">
    <source>
        <dbReference type="EMBL" id="KDO50155.1"/>
    </source>
</evidence>